<reference evidence="2" key="1">
    <citation type="submission" date="2018-01" db="EMBL/GenBank/DDBJ databases">
        <title>An insight into the sialome of Amazonian anophelines.</title>
        <authorList>
            <person name="Ribeiro J.M."/>
            <person name="Scarpassa V."/>
            <person name="Calvo E."/>
        </authorList>
    </citation>
    <scope>NUCLEOTIDE SEQUENCE</scope>
    <source>
        <tissue evidence="2">Salivary glands</tissue>
    </source>
</reference>
<dbReference type="AlphaFoldDB" id="A0A2M3ZV37"/>
<protein>
    <submittedName>
        <fullName evidence="2">Putative secreted peptide</fullName>
    </submittedName>
</protein>
<keyword evidence="1" id="KW-0472">Membrane</keyword>
<organism evidence="2">
    <name type="scientific">Anopheles braziliensis</name>
    <dbReference type="NCBI Taxonomy" id="58242"/>
    <lineage>
        <taxon>Eukaryota</taxon>
        <taxon>Metazoa</taxon>
        <taxon>Ecdysozoa</taxon>
        <taxon>Arthropoda</taxon>
        <taxon>Hexapoda</taxon>
        <taxon>Insecta</taxon>
        <taxon>Pterygota</taxon>
        <taxon>Neoptera</taxon>
        <taxon>Endopterygota</taxon>
        <taxon>Diptera</taxon>
        <taxon>Nematocera</taxon>
        <taxon>Culicoidea</taxon>
        <taxon>Culicidae</taxon>
        <taxon>Anophelinae</taxon>
        <taxon>Anopheles</taxon>
    </lineage>
</organism>
<keyword evidence="1" id="KW-0812">Transmembrane</keyword>
<evidence type="ECO:0000256" key="1">
    <source>
        <dbReference type="SAM" id="Phobius"/>
    </source>
</evidence>
<proteinExistence type="predicted"/>
<feature type="transmembrane region" description="Helical" evidence="1">
    <location>
        <begin position="6"/>
        <end position="31"/>
    </location>
</feature>
<sequence>MIGAVDFSLAACIVTVRSSAAVIFVGTLLRLGHVRSGLHLRTPITRSQYFIRSTDIGLVTIVQRTSSRSRSEGFEACHERPLVRL</sequence>
<name>A0A2M3ZV37_9DIPT</name>
<keyword evidence="1" id="KW-1133">Transmembrane helix</keyword>
<dbReference type="EMBL" id="GGFM01011630">
    <property type="protein sequence ID" value="MBW32381.1"/>
    <property type="molecule type" value="Transcribed_RNA"/>
</dbReference>
<evidence type="ECO:0000313" key="2">
    <source>
        <dbReference type="EMBL" id="MBW32381.1"/>
    </source>
</evidence>
<accession>A0A2M3ZV37</accession>